<evidence type="ECO:0000313" key="1">
    <source>
        <dbReference type="EMBL" id="OWT42855.1"/>
    </source>
</evidence>
<organism evidence="1 2">
    <name type="scientific">Pochonia chlamydosporia 170</name>
    <dbReference type="NCBI Taxonomy" id="1380566"/>
    <lineage>
        <taxon>Eukaryota</taxon>
        <taxon>Fungi</taxon>
        <taxon>Dikarya</taxon>
        <taxon>Ascomycota</taxon>
        <taxon>Pezizomycotina</taxon>
        <taxon>Sordariomycetes</taxon>
        <taxon>Hypocreomycetidae</taxon>
        <taxon>Hypocreales</taxon>
        <taxon>Clavicipitaceae</taxon>
        <taxon>Pochonia</taxon>
    </lineage>
</organism>
<protein>
    <submittedName>
        <fullName evidence="1">Uncharacterized protein</fullName>
    </submittedName>
</protein>
<sequence>MCHPIESYSSGLGTKMYPETNFPRPIGRTNYLQAVFKRVGNLFPLVKHPILGSQ</sequence>
<keyword evidence="2" id="KW-1185">Reference proteome</keyword>
<accession>A0A219ARM5</accession>
<dbReference type="GeneID" id="33936840"/>
<dbReference type="EMBL" id="LSBJ02000005">
    <property type="protein sequence ID" value="OWT42855.1"/>
    <property type="molecule type" value="Genomic_DNA"/>
</dbReference>
<dbReference type="KEGG" id="pchm:VFPPC_17952"/>
<comment type="caution">
    <text evidence="1">The sequence shown here is derived from an EMBL/GenBank/DDBJ whole genome shotgun (WGS) entry which is preliminary data.</text>
</comment>
<gene>
    <name evidence="1" type="ORF">VFPPC_17952</name>
</gene>
<dbReference type="Proteomes" id="UP000078397">
    <property type="component" value="Unassembled WGS sequence"/>
</dbReference>
<dbReference type="RefSeq" id="XP_022285326.1">
    <property type="nucleotide sequence ID" value="XM_022429620.1"/>
</dbReference>
<name>A0A219ARM5_METCM</name>
<dbReference type="AlphaFoldDB" id="A0A219ARM5"/>
<reference evidence="1 2" key="1">
    <citation type="journal article" date="2016" name="PLoS Pathog.">
        <title>Biosynthesis of antibiotic leucinostatins in bio-control fungus Purpureocillium lilacinum and their inhibition on phytophthora revealed by genome mining.</title>
        <authorList>
            <person name="Wang G."/>
            <person name="Liu Z."/>
            <person name="Lin R."/>
            <person name="Li E."/>
            <person name="Mao Z."/>
            <person name="Ling J."/>
            <person name="Yang Y."/>
            <person name="Yin W.B."/>
            <person name="Xie B."/>
        </authorList>
    </citation>
    <scope>NUCLEOTIDE SEQUENCE [LARGE SCALE GENOMIC DNA]</scope>
    <source>
        <strain evidence="1">170</strain>
    </source>
</reference>
<evidence type="ECO:0000313" key="2">
    <source>
        <dbReference type="Proteomes" id="UP000078397"/>
    </source>
</evidence>
<proteinExistence type="predicted"/>